<keyword evidence="13" id="KW-1133">Transmembrane helix</keyword>
<reference evidence="24" key="2">
    <citation type="submission" date="2025-09" db="UniProtKB">
        <authorList>
            <consortium name="Ensembl"/>
        </authorList>
    </citation>
    <scope>IDENTIFICATION</scope>
</reference>
<evidence type="ECO:0000259" key="23">
    <source>
        <dbReference type="PROSITE" id="PS50011"/>
    </source>
</evidence>
<feature type="domain" description="Protein kinase" evidence="23">
    <location>
        <begin position="507"/>
        <end position="993"/>
    </location>
</feature>
<feature type="chain" id="PRO_5025485925" description="non-specific serine/threonine protein kinase" evidence="22">
    <location>
        <begin position="25"/>
        <end position="1024"/>
    </location>
</feature>
<keyword evidence="16" id="KW-0325">Glycoprotein</keyword>
<dbReference type="GO" id="GO:0005789">
    <property type="term" value="C:endoplasmic reticulum membrane"/>
    <property type="evidence" value="ECO:0007669"/>
    <property type="project" value="UniProtKB-SubCell"/>
</dbReference>
<evidence type="ECO:0000256" key="22">
    <source>
        <dbReference type="SAM" id="SignalP"/>
    </source>
</evidence>
<evidence type="ECO:0000313" key="24">
    <source>
        <dbReference type="Ensembl" id="ENSPCLP00000007980.1"/>
    </source>
</evidence>
<dbReference type="InterPro" id="IPR015943">
    <property type="entry name" value="WD40/YVTN_repeat-like_dom_sf"/>
</dbReference>
<evidence type="ECO:0000256" key="12">
    <source>
        <dbReference type="ARBA" id="ARBA00022845"/>
    </source>
</evidence>
<comment type="similarity">
    <text evidence="18">Belongs to the protein kinase superfamily. Ser/Thr protein kinase family. GCN2 subfamily.</text>
</comment>
<evidence type="ECO:0000256" key="4">
    <source>
        <dbReference type="ARBA" id="ARBA00022553"/>
    </source>
</evidence>
<dbReference type="PANTHER" id="PTHR11042">
    <property type="entry name" value="EUKARYOTIC TRANSLATION INITIATION FACTOR 2-ALPHA KINASE EIF2-ALPHA KINASE -RELATED"/>
    <property type="match status" value="1"/>
</dbReference>
<evidence type="ECO:0000256" key="15">
    <source>
        <dbReference type="ARBA" id="ARBA00023136"/>
    </source>
</evidence>
<feature type="region of interest" description="Disordered" evidence="21">
    <location>
        <begin position="743"/>
        <end position="789"/>
    </location>
</feature>
<keyword evidence="12" id="KW-0810">Translation regulation</keyword>
<dbReference type="EC" id="2.7.11.1" evidence="2"/>
<evidence type="ECO:0000256" key="9">
    <source>
        <dbReference type="ARBA" id="ARBA00022777"/>
    </source>
</evidence>
<evidence type="ECO:0000256" key="6">
    <source>
        <dbReference type="ARBA" id="ARBA00022692"/>
    </source>
</evidence>
<evidence type="ECO:0000256" key="3">
    <source>
        <dbReference type="ARBA" id="ARBA00022527"/>
    </source>
</evidence>
<dbReference type="GO" id="GO:0005634">
    <property type="term" value="C:nucleus"/>
    <property type="evidence" value="ECO:0007669"/>
    <property type="project" value="TreeGrafter"/>
</dbReference>
<feature type="compositionally biased region" description="Basic and acidic residues" evidence="21">
    <location>
        <begin position="749"/>
        <end position="761"/>
    </location>
</feature>
<keyword evidence="10" id="KW-0256">Endoplasmic reticulum</keyword>
<evidence type="ECO:0000256" key="18">
    <source>
        <dbReference type="ARBA" id="ARBA00037982"/>
    </source>
</evidence>
<dbReference type="PANTHER" id="PTHR11042:SF166">
    <property type="entry name" value="EUKARYOTIC TRANSLATION INITIATION FACTOR 2-ALPHA KINASE 3"/>
    <property type="match status" value="1"/>
</dbReference>
<dbReference type="Pfam" id="PF00069">
    <property type="entry name" value="Pkinase"/>
    <property type="match status" value="2"/>
</dbReference>
<dbReference type="Ensembl" id="ENSPCLT00000010956.1">
    <property type="protein sequence ID" value="ENSPCLP00000007980.1"/>
    <property type="gene ID" value="ENSPCLG00000006684.1"/>
</dbReference>
<dbReference type="Gene3D" id="3.30.200.20">
    <property type="entry name" value="Phosphorylase Kinase, domain 1"/>
    <property type="match status" value="1"/>
</dbReference>
<dbReference type="Proteomes" id="UP000472261">
    <property type="component" value="Unplaced"/>
</dbReference>
<dbReference type="InterPro" id="IPR017441">
    <property type="entry name" value="Protein_kinase_ATP_BS"/>
</dbReference>
<dbReference type="PROSITE" id="PS00107">
    <property type="entry name" value="PROTEIN_KINASE_ATP"/>
    <property type="match status" value="1"/>
</dbReference>
<organism evidence="24 25">
    <name type="scientific">Phasianus colchicus</name>
    <name type="common">Common pheasant</name>
    <dbReference type="NCBI Taxonomy" id="9054"/>
    <lineage>
        <taxon>Eukaryota</taxon>
        <taxon>Metazoa</taxon>
        <taxon>Chordata</taxon>
        <taxon>Craniata</taxon>
        <taxon>Vertebrata</taxon>
        <taxon>Euteleostomi</taxon>
        <taxon>Archelosauria</taxon>
        <taxon>Archosauria</taxon>
        <taxon>Dinosauria</taxon>
        <taxon>Saurischia</taxon>
        <taxon>Theropoda</taxon>
        <taxon>Coelurosauria</taxon>
        <taxon>Aves</taxon>
        <taxon>Neognathae</taxon>
        <taxon>Galloanserae</taxon>
        <taxon>Galliformes</taxon>
        <taxon>Phasianidae</taxon>
        <taxon>Phasianinae</taxon>
        <taxon>Phasianus</taxon>
    </lineage>
</organism>
<dbReference type="AlphaFoldDB" id="A0A669PKP4"/>
<keyword evidence="3" id="KW-0723">Serine/threonine-protein kinase</keyword>
<evidence type="ECO:0000256" key="19">
    <source>
        <dbReference type="ARBA" id="ARBA00041500"/>
    </source>
</evidence>
<evidence type="ECO:0000256" key="7">
    <source>
        <dbReference type="ARBA" id="ARBA00022729"/>
    </source>
</evidence>
<evidence type="ECO:0000256" key="10">
    <source>
        <dbReference type="ARBA" id="ARBA00022824"/>
    </source>
</evidence>
<dbReference type="GO" id="GO:0004694">
    <property type="term" value="F:eukaryotic translation initiation factor 2alpha kinase activity"/>
    <property type="evidence" value="ECO:0007669"/>
    <property type="project" value="TreeGrafter"/>
</dbReference>
<protein>
    <recommendedName>
        <fullName evidence="2">non-specific serine/threonine protein kinase</fullName>
        <ecNumber evidence="2">2.7.11.1</ecNumber>
    </recommendedName>
    <alternativeName>
        <fullName evidence="19">PRKR-like endoplasmic reticulum kinase</fullName>
    </alternativeName>
</protein>
<evidence type="ECO:0000256" key="13">
    <source>
        <dbReference type="ARBA" id="ARBA00022989"/>
    </source>
</evidence>
<feature type="compositionally biased region" description="Polar residues" evidence="21">
    <location>
        <begin position="777"/>
        <end position="786"/>
    </location>
</feature>
<keyword evidence="5" id="KW-0808">Transferase</keyword>
<keyword evidence="25" id="KW-1185">Reference proteome</keyword>
<dbReference type="PROSITE" id="PS00108">
    <property type="entry name" value="PROTEIN_KINASE_ST"/>
    <property type="match status" value="1"/>
</dbReference>
<dbReference type="FunFam" id="3.30.200.20:FF:000193">
    <property type="entry name" value="Eukaryotic translation initiation factor 2-alpha kinase 3"/>
    <property type="match status" value="1"/>
</dbReference>
<evidence type="ECO:0000256" key="1">
    <source>
        <dbReference type="ARBA" id="ARBA00004115"/>
    </source>
</evidence>
<dbReference type="GO" id="GO:0006986">
    <property type="term" value="P:response to unfolded protein"/>
    <property type="evidence" value="ECO:0007669"/>
    <property type="project" value="UniProtKB-KW"/>
</dbReference>
<evidence type="ECO:0000256" key="16">
    <source>
        <dbReference type="ARBA" id="ARBA00023180"/>
    </source>
</evidence>
<proteinExistence type="inferred from homology"/>
<evidence type="ECO:0000256" key="20">
    <source>
        <dbReference type="PROSITE-ProRule" id="PRU10141"/>
    </source>
</evidence>
<dbReference type="SUPFAM" id="SSF56112">
    <property type="entry name" value="Protein kinase-like (PK-like)"/>
    <property type="match status" value="1"/>
</dbReference>
<feature type="signal peptide" evidence="22">
    <location>
        <begin position="1"/>
        <end position="24"/>
    </location>
</feature>
<keyword evidence="15" id="KW-0472">Membrane</keyword>
<dbReference type="Gene3D" id="1.10.510.10">
    <property type="entry name" value="Transferase(Phosphotransferase) domain 1"/>
    <property type="match status" value="1"/>
</dbReference>
<dbReference type="SMART" id="SM00220">
    <property type="entry name" value="S_TKc"/>
    <property type="match status" value="1"/>
</dbReference>
<dbReference type="InterPro" id="IPR050339">
    <property type="entry name" value="CC_SR_Kinase"/>
</dbReference>
<evidence type="ECO:0000256" key="5">
    <source>
        <dbReference type="ARBA" id="ARBA00022679"/>
    </source>
</evidence>
<reference evidence="24" key="1">
    <citation type="submission" date="2025-08" db="UniProtKB">
        <authorList>
            <consortium name="Ensembl"/>
        </authorList>
    </citation>
    <scope>IDENTIFICATION</scope>
</reference>
<evidence type="ECO:0000256" key="17">
    <source>
        <dbReference type="ARBA" id="ARBA00023230"/>
    </source>
</evidence>
<keyword evidence="11 20" id="KW-0067">ATP-binding</keyword>
<dbReference type="SUPFAM" id="SSF50998">
    <property type="entry name" value="Quinoprotein alcohol dehydrogenase-like"/>
    <property type="match status" value="1"/>
</dbReference>
<dbReference type="InterPro" id="IPR011009">
    <property type="entry name" value="Kinase-like_dom_sf"/>
</dbReference>
<name>A0A669PKP4_PHACC</name>
<keyword evidence="8 20" id="KW-0547">Nucleotide-binding</keyword>
<evidence type="ECO:0000256" key="21">
    <source>
        <dbReference type="SAM" id="MobiDB-lite"/>
    </source>
</evidence>
<feature type="binding site" evidence="20">
    <location>
        <position position="536"/>
    </location>
    <ligand>
        <name>ATP</name>
        <dbReference type="ChEBI" id="CHEBI:30616"/>
    </ligand>
</feature>
<dbReference type="PROSITE" id="PS50011">
    <property type="entry name" value="PROTEIN_KINASE_DOM"/>
    <property type="match status" value="1"/>
</dbReference>
<keyword evidence="4" id="KW-0597">Phosphoprotein</keyword>
<dbReference type="InterPro" id="IPR008271">
    <property type="entry name" value="Ser/Thr_kinase_AS"/>
</dbReference>
<keyword evidence="9" id="KW-0418">Kinase</keyword>
<keyword evidence="17" id="KW-0834">Unfolded protein response</keyword>
<keyword evidence="6" id="KW-0812">Transmembrane</keyword>
<feature type="region of interest" description="Disordered" evidence="21">
    <location>
        <begin position="1003"/>
        <end position="1024"/>
    </location>
</feature>
<accession>A0A669PKP4</accession>
<dbReference type="InterPro" id="IPR011047">
    <property type="entry name" value="Quinoprotein_ADH-like_sf"/>
</dbReference>
<gene>
    <name evidence="24" type="primary">EIF2AK3</name>
</gene>
<dbReference type="InterPro" id="IPR000719">
    <property type="entry name" value="Prot_kinase_dom"/>
</dbReference>
<evidence type="ECO:0000256" key="8">
    <source>
        <dbReference type="ARBA" id="ARBA00022741"/>
    </source>
</evidence>
<sequence length="1024" mass="114969">MRGPRCRSALAALTVLLLLGTAAGAEEAPRGDAAVVEEAAFGLGAAAAALPAGSADVTVEDDVAAAPLGEQEAEGSGEPRSGGRSLVIISTLDGRIAALDPENSGRKQWDLDVGSGSLVSSSLSKPEVKYICSAVGCRRWDDDEAEQEDTLLLRRTQKTVRAVGPRSGNEKWNFSVGHFELHYVPDIENRAGYIESNFKLHVNKEETKIISDVDEQEAMMKDTVIKVSVADWKVMAFNRRGGHLEWEYQFCTPIASAWLVKNGKVIPISLFDDTSYTTNNEVLEDEEDLVEAARGATESSVYLGMYRGQLYLQSSVRISEKFPTSPKALESRNDNAIIPLPKIKWKPLIHSPSRTPVLVGSDEFDKCLSNDKYSHEEYSNGALSVLQYPYDNGYYLPYYKRERSKRSTQITVRFFDDMNYKNIRKKDPVLLLHWWKEIVGTIIFCIVATTFIVRKLFHPHPYSRLRKESETQCQTDSKYESACGDVKDTSWSDVKNSGYVSRYLTDFEPIQCLGRGGFGVVFEAKNKVDDCNYAIKRIRLPNRELAREKVMREVKALAKLEHPGIVRYFNAWLEAPPEGWQEKMDEQWLKDESTDWPLSSPSPMDVPSFKIRTEPFSTKDHIEVIATSSEKGRSFSVGIPRGQSDSSESEFSPLEFFASDNRDLNQSEDPLLNLQDSVLTGCDVEDSTINSNELGHSELDHSLEVRLPAVPVVQLREGTSSSIVFEDSGCGNVSSKEDKIDASYDESLSEDKPTSTKEPGNKKSSGSPLSVSPPRPTSLSLDLSKNTTEKVKPTSPKVYLYIQMQLCRKENLKDWMSRRCIIEERERTECLQIFLQIAEAVDFLHSKGLMHRDLKPSNIFFTMDDVVKVGDFGLVTAMDQDEEEELVLTPMPAYARHTGQVGTKLYMSPEQICGNTYSHKVDIFSLGLILFELLYPFSTQMERVKTLSDVRNLNFPTLFTQKYAQEYIMVKDMLSPSPTERPEAAAIIENPVFEDLELPAKPVLRQRSRTMSLSGNKHSRQPSK</sequence>
<dbReference type="Gene3D" id="2.130.10.10">
    <property type="entry name" value="YVTN repeat-like/Quinoprotein amine dehydrogenase"/>
    <property type="match status" value="1"/>
</dbReference>
<dbReference type="CDD" id="cd14048">
    <property type="entry name" value="STKc_EIF2AK3_PERK"/>
    <property type="match status" value="1"/>
</dbReference>
<dbReference type="FunFam" id="1.10.510.10:FF:000251">
    <property type="entry name" value="eukaryotic translation initiation factor 2-alpha kinase 3"/>
    <property type="match status" value="1"/>
</dbReference>
<evidence type="ECO:0000256" key="14">
    <source>
        <dbReference type="ARBA" id="ARBA00023016"/>
    </source>
</evidence>
<keyword evidence="7 22" id="KW-0732">Signal</keyword>
<evidence type="ECO:0000313" key="25">
    <source>
        <dbReference type="Proteomes" id="UP000472261"/>
    </source>
</evidence>
<dbReference type="GO" id="GO:0005524">
    <property type="term" value="F:ATP binding"/>
    <property type="evidence" value="ECO:0007669"/>
    <property type="project" value="UniProtKB-UniRule"/>
</dbReference>
<evidence type="ECO:0000256" key="2">
    <source>
        <dbReference type="ARBA" id="ARBA00012513"/>
    </source>
</evidence>
<comment type="subcellular location">
    <subcellularLocation>
        <location evidence="1">Endoplasmic reticulum membrane</location>
        <topology evidence="1">Single-pass type I membrane protein</topology>
    </subcellularLocation>
</comment>
<keyword evidence="14" id="KW-0346">Stress response</keyword>
<evidence type="ECO:0000256" key="11">
    <source>
        <dbReference type="ARBA" id="ARBA00022840"/>
    </source>
</evidence>